<protein>
    <submittedName>
        <fullName evidence="1">Uncharacterized protein</fullName>
    </submittedName>
</protein>
<dbReference type="AlphaFoldDB" id="A0A318TFA8"/>
<dbReference type="RefSeq" id="WP_245407650.1">
    <property type="nucleotide sequence ID" value="NZ_QJTI01000006.1"/>
</dbReference>
<reference evidence="1 2" key="1">
    <citation type="submission" date="2018-06" db="EMBL/GenBank/DDBJ databases">
        <title>Genomic Encyclopedia of Archaeal and Bacterial Type Strains, Phase II (KMG-II): from individual species to whole genera.</title>
        <authorList>
            <person name="Goeker M."/>
        </authorList>
    </citation>
    <scope>NUCLEOTIDE SEQUENCE [LARGE SCALE GENOMIC DNA]</scope>
    <source>
        <strain evidence="1 2">JCM 11668</strain>
    </source>
</reference>
<proteinExistence type="predicted"/>
<organism evidence="1 2">
    <name type="scientific">Rhodopseudomonas faecalis</name>
    <dbReference type="NCBI Taxonomy" id="99655"/>
    <lineage>
        <taxon>Bacteria</taxon>
        <taxon>Pseudomonadati</taxon>
        <taxon>Pseudomonadota</taxon>
        <taxon>Alphaproteobacteria</taxon>
        <taxon>Hyphomicrobiales</taxon>
        <taxon>Nitrobacteraceae</taxon>
        <taxon>Rhodopseudomonas</taxon>
    </lineage>
</organism>
<keyword evidence="2" id="KW-1185">Reference proteome</keyword>
<name>A0A318TFA8_9BRAD</name>
<dbReference type="EMBL" id="QJTI01000006">
    <property type="protein sequence ID" value="PYF03591.1"/>
    <property type="molecule type" value="Genomic_DNA"/>
</dbReference>
<comment type="caution">
    <text evidence="1">The sequence shown here is derived from an EMBL/GenBank/DDBJ whole genome shotgun (WGS) entry which is preliminary data.</text>
</comment>
<evidence type="ECO:0000313" key="1">
    <source>
        <dbReference type="EMBL" id="PYF03591.1"/>
    </source>
</evidence>
<sequence length="57" mass="6118">MIQLILEYDPAPPFSAGSPQSAAPETLAKLRDLTAGAREQRQAAIERAARRLATAQV</sequence>
<gene>
    <name evidence="1" type="ORF">BJ122_10682</name>
</gene>
<evidence type="ECO:0000313" key="2">
    <source>
        <dbReference type="Proteomes" id="UP000248148"/>
    </source>
</evidence>
<dbReference type="Proteomes" id="UP000248148">
    <property type="component" value="Unassembled WGS sequence"/>
</dbReference>
<accession>A0A318TFA8</accession>